<proteinExistence type="predicted"/>
<sequence>MVLVSIKNLFFPPKPLFGTRRYSAVDLESPSTVPASASRYSSDYGHSSESTCFLDKTEAGVDPLTSNSSVHAPSSSRSSIDPRVISDATIGLSDGLTVPFALTAGLSALGSSRIVIFGGLAELIAGAISMGLGGWLAARGEAEAYTSTLHSTQLLVRRSPSTAISLAHDILQPYVSPDNASEPCGLKITSDEALLTAFIMRFHHNLPEPSSTRGAWISAGTIAAGYFIGGFIPLLPYFFIGEVGKAFWWSVGLMLFALLAFGWGKTWITISAAWNGSMNNMIWKCMGGGMQMVVLGGIAAAAATGLVKAFDNAGAG</sequence>
<dbReference type="Proteomes" id="UP000250078">
    <property type="component" value="Unassembled WGS sequence"/>
</dbReference>
<gene>
    <name evidence="1" type="ORF">K441DRAFT_594284</name>
</gene>
<evidence type="ECO:0000313" key="2">
    <source>
        <dbReference type="Proteomes" id="UP000250078"/>
    </source>
</evidence>
<dbReference type="EMBL" id="KV748261">
    <property type="protein sequence ID" value="OCK87427.1"/>
    <property type="molecule type" value="Genomic_DNA"/>
</dbReference>
<organism evidence="1 2">
    <name type="scientific">Cenococcum geophilum 1.58</name>
    <dbReference type="NCBI Taxonomy" id="794803"/>
    <lineage>
        <taxon>Eukaryota</taxon>
        <taxon>Fungi</taxon>
        <taxon>Dikarya</taxon>
        <taxon>Ascomycota</taxon>
        <taxon>Pezizomycotina</taxon>
        <taxon>Dothideomycetes</taxon>
        <taxon>Pleosporomycetidae</taxon>
        <taxon>Gloniales</taxon>
        <taxon>Gloniaceae</taxon>
        <taxon>Cenococcum</taxon>
    </lineage>
</organism>
<reference evidence="1 2" key="1">
    <citation type="journal article" date="2016" name="Nat. Commun.">
        <title>Ectomycorrhizal ecology is imprinted in the genome of the dominant symbiotic fungus Cenococcum geophilum.</title>
        <authorList>
            <consortium name="DOE Joint Genome Institute"/>
            <person name="Peter M."/>
            <person name="Kohler A."/>
            <person name="Ohm R.A."/>
            <person name="Kuo A."/>
            <person name="Krutzmann J."/>
            <person name="Morin E."/>
            <person name="Arend M."/>
            <person name="Barry K.W."/>
            <person name="Binder M."/>
            <person name="Choi C."/>
            <person name="Clum A."/>
            <person name="Copeland A."/>
            <person name="Grisel N."/>
            <person name="Haridas S."/>
            <person name="Kipfer T."/>
            <person name="LaButti K."/>
            <person name="Lindquist E."/>
            <person name="Lipzen A."/>
            <person name="Maire R."/>
            <person name="Meier B."/>
            <person name="Mihaltcheva S."/>
            <person name="Molinier V."/>
            <person name="Murat C."/>
            <person name="Poggeler S."/>
            <person name="Quandt C.A."/>
            <person name="Sperisen C."/>
            <person name="Tritt A."/>
            <person name="Tisserant E."/>
            <person name="Crous P.W."/>
            <person name="Henrissat B."/>
            <person name="Nehls U."/>
            <person name="Egli S."/>
            <person name="Spatafora J.W."/>
            <person name="Grigoriev I.V."/>
            <person name="Martin F.M."/>
        </authorList>
    </citation>
    <scope>NUCLEOTIDE SEQUENCE [LARGE SCALE GENOMIC DNA]</scope>
    <source>
        <strain evidence="1 2">1.58</strain>
    </source>
</reference>
<protein>
    <submittedName>
        <fullName evidence="1">DUF125-domain-containing protein</fullName>
    </submittedName>
</protein>
<evidence type="ECO:0000313" key="1">
    <source>
        <dbReference type="EMBL" id="OCK87427.1"/>
    </source>
</evidence>
<keyword evidence="2" id="KW-1185">Reference proteome</keyword>
<name>A0ACC8EM97_9PEZI</name>
<accession>A0ACC8EM97</accession>